<dbReference type="AlphaFoldDB" id="A0A6M8N6G7"/>
<dbReference type="EMBL" id="NXII01000009">
    <property type="protein sequence ID" value="RXI40684.1"/>
    <property type="molecule type" value="Genomic_DNA"/>
</dbReference>
<sequence length="113" mass="13227">MFESLENILKQITKSLQRLELLIQLLLPKLITKSAVAKFLKVSAEEINDYIETGEFKLNEHYIINEHNKIEFIPEALIEFKMNYINKIKIIKKKEKEKIVLSKVSSKILKGIL</sequence>
<organism evidence="1 2">
    <name type="scientific">Arcobacter cloacae</name>
    <dbReference type="NCBI Taxonomy" id="1054034"/>
    <lineage>
        <taxon>Bacteria</taxon>
        <taxon>Pseudomonadati</taxon>
        <taxon>Campylobacterota</taxon>
        <taxon>Epsilonproteobacteria</taxon>
        <taxon>Campylobacterales</taxon>
        <taxon>Arcobacteraceae</taxon>
        <taxon>Arcobacter</taxon>
    </lineage>
</organism>
<name>A0A6M8N6G7_9BACT</name>
<dbReference type="RefSeq" id="WP_129013634.1">
    <property type="nucleotide sequence ID" value="NZ_CBCSEI010000009.1"/>
</dbReference>
<comment type="caution">
    <text evidence="1">The sequence shown here is derived from an EMBL/GenBank/DDBJ whole genome shotgun (WGS) entry which is preliminary data.</text>
</comment>
<keyword evidence="2" id="KW-1185">Reference proteome</keyword>
<evidence type="ECO:0000313" key="2">
    <source>
        <dbReference type="Proteomes" id="UP000290378"/>
    </source>
</evidence>
<evidence type="ECO:0000313" key="1">
    <source>
        <dbReference type="EMBL" id="RXI40684.1"/>
    </source>
</evidence>
<gene>
    <name evidence="1" type="ORF">CP963_07870</name>
</gene>
<reference evidence="1 2" key="1">
    <citation type="submission" date="2017-09" db="EMBL/GenBank/DDBJ databases">
        <title>Genomics of the genus Arcobacter.</title>
        <authorList>
            <person name="Perez-Cataluna A."/>
            <person name="Figueras M.J."/>
            <person name="Salas-Masso N."/>
        </authorList>
    </citation>
    <scope>NUCLEOTIDE SEQUENCE [LARGE SCALE GENOMIC DNA]</scope>
    <source>
        <strain evidence="1 2">CECT 7834</strain>
    </source>
</reference>
<dbReference type="Proteomes" id="UP000290378">
    <property type="component" value="Unassembled WGS sequence"/>
</dbReference>
<protein>
    <submittedName>
        <fullName evidence="1">Uncharacterized protein</fullName>
    </submittedName>
</protein>
<proteinExistence type="predicted"/>
<accession>A0A6M8N6G7</accession>